<evidence type="ECO:0000256" key="6">
    <source>
        <dbReference type="ARBA" id="ARBA00023180"/>
    </source>
</evidence>
<sequence length="423" mass="46255">MDRRFPAVVRTGNGQLLYGESMYPGNHFSKASGRELELVYMDVGTKGGAFCYKGSLSKAQVGGKMVICDRGVNGRAEKSEAVKEAGGAAMILANAEINEEEDSVDVHVLPATAIGYKESIRLKRYMNSTRRPIARLIFGGTTIGRSRAPASSRGPSLTSPSVLKPDIIAPGVNIIAAWPENLGPSGIQEDHRRSNFSVLSGTSMSCPHVSGVTALIRSAHPSWSPAVIRSAIMTTADISDHYGKPILDRYEPAGFFAMGAGHVNPARAIDPGLVYDINPLDYVSHLCTLGYTKPEIFTITHKNTSCADILQKNKYFSLNYPSISIAFKKWRTKAAVQRTVTNVGPPNSSYMVEVSEPKGVRIQVTPKVLTFKEANEKKSYRVWFESRKKKARGVSFAEGQITWKNLHQKQYKVRSPVSVSWAG</sequence>
<feature type="domain" description="Peptidase S8/S53" evidence="8">
    <location>
        <begin position="138"/>
        <end position="240"/>
    </location>
</feature>
<name>A0A5P1E8N8_ASPOF</name>
<dbReference type="SUPFAM" id="SSF52743">
    <property type="entry name" value="Subtilisin-like"/>
    <property type="match status" value="1"/>
</dbReference>
<evidence type="ECO:0000256" key="7">
    <source>
        <dbReference type="PROSITE-ProRule" id="PRU01240"/>
    </source>
</evidence>
<dbReference type="FunFam" id="3.50.30.30:FF:000005">
    <property type="entry name" value="subtilisin-like protease SBT1.5"/>
    <property type="match status" value="1"/>
</dbReference>
<evidence type="ECO:0000313" key="11">
    <source>
        <dbReference type="EMBL" id="ONK57306.1"/>
    </source>
</evidence>
<dbReference type="PROSITE" id="PS00138">
    <property type="entry name" value="SUBTILASE_SER"/>
    <property type="match status" value="1"/>
</dbReference>
<evidence type="ECO:0000256" key="2">
    <source>
        <dbReference type="ARBA" id="ARBA00022670"/>
    </source>
</evidence>
<dbReference type="Gene3D" id="3.40.50.200">
    <property type="entry name" value="Peptidase S8/S53 domain"/>
    <property type="match status" value="1"/>
</dbReference>
<feature type="domain" description="PA" evidence="9">
    <location>
        <begin position="37"/>
        <end position="119"/>
    </location>
</feature>
<reference evidence="12" key="1">
    <citation type="journal article" date="2017" name="Nat. Commun.">
        <title>The asparagus genome sheds light on the origin and evolution of a young Y chromosome.</title>
        <authorList>
            <person name="Harkess A."/>
            <person name="Zhou J."/>
            <person name="Xu C."/>
            <person name="Bowers J.E."/>
            <person name="Van der Hulst R."/>
            <person name="Ayyampalayam S."/>
            <person name="Mercati F."/>
            <person name="Riccardi P."/>
            <person name="McKain M.R."/>
            <person name="Kakrana A."/>
            <person name="Tang H."/>
            <person name="Ray J."/>
            <person name="Groenendijk J."/>
            <person name="Arikit S."/>
            <person name="Mathioni S.M."/>
            <person name="Nakano M."/>
            <person name="Shan H."/>
            <person name="Telgmann-Rauber A."/>
            <person name="Kanno A."/>
            <person name="Yue Z."/>
            <person name="Chen H."/>
            <person name="Li W."/>
            <person name="Chen Y."/>
            <person name="Xu X."/>
            <person name="Zhang Y."/>
            <person name="Luo S."/>
            <person name="Chen H."/>
            <person name="Gao J."/>
            <person name="Mao Z."/>
            <person name="Pires J.C."/>
            <person name="Luo M."/>
            <person name="Kudrna D."/>
            <person name="Wing R.A."/>
            <person name="Meyers B.C."/>
            <person name="Yi K."/>
            <person name="Kong H."/>
            <person name="Lavrijsen P."/>
            <person name="Sunseri F."/>
            <person name="Falavigna A."/>
            <person name="Ye Y."/>
            <person name="Leebens-Mack J.H."/>
            <person name="Chen G."/>
        </authorList>
    </citation>
    <scope>NUCLEOTIDE SEQUENCE [LARGE SCALE GENOMIC DNA]</scope>
    <source>
        <strain evidence="12">cv. DH0086</strain>
    </source>
</reference>
<dbReference type="PROSITE" id="PS51892">
    <property type="entry name" value="SUBTILASE"/>
    <property type="match status" value="1"/>
</dbReference>
<accession>A0A5P1E8N8</accession>
<organism evidence="11 12">
    <name type="scientific">Asparagus officinalis</name>
    <name type="common">Garden asparagus</name>
    <dbReference type="NCBI Taxonomy" id="4686"/>
    <lineage>
        <taxon>Eukaryota</taxon>
        <taxon>Viridiplantae</taxon>
        <taxon>Streptophyta</taxon>
        <taxon>Embryophyta</taxon>
        <taxon>Tracheophyta</taxon>
        <taxon>Spermatophyta</taxon>
        <taxon>Magnoliopsida</taxon>
        <taxon>Liliopsida</taxon>
        <taxon>Asparagales</taxon>
        <taxon>Asparagaceae</taxon>
        <taxon>Asparagoideae</taxon>
        <taxon>Asparagus</taxon>
    </lineage>
</organism>
<dbReference type="Gramene" id="ONK57306">
    <property type="protein sequence ID" value="ONK57306"/>
    <property type="gene ID" value="A4U43_C10F18720"/>
</dbReference>
<dbReference type="AlphaFoldDB" id="A0A5P1E8N8"/>
<dbReference type="Pfam" id="PF00082">
    <property type="entry name" value="Peptidase_S8"/>
    <property type="match status" value="1"/>
</dbReference>
<dbReference type="Gene3D" id="2.60.40.2310">
    <property type="match status" value="1"/>
</dbReference>
<evidence type="ECO:0000256" key="4">
    <source>
        <dbReference type="ARBA" id="ARBA00022801"/>
    </source>
</evidence>
<dbReference type="InterPro" id="IPR045051">
    <property type="entry name" value="SBT"/>
</dbReference>
<dbReference type="InterPro" id="IPR041469">
    <property type="entry name" value="Subtilisin-like_FN3"/>
</dbReference>
<keyword evidence="3" id="KW-0732">Signal</keyword>
<evidence type="ECO:0000313" key="12">
    <source>
        <dbReference type="Proteomes" id="UP000243459"/>
    </source>
</evidence>
<dbReference type="Pfam" id="PF17766">
    <property type="entry name" value="fn3_6"/>
    <property type="match status" value="1"/>
</dbReference>
<evidence type="ECO:0000256" key="3">
    <source>
        <dbReference type="ARBA" id="ARBA00022729"/>
    </source>
</evidence>
<dbReference type="PANTHER" id="PTHR10795">
    <property type="entry name" value="PROPROTEIN CONVERTASE SUBTILISIN/KEXIN"/>
    <property type="match status" value="1"/>
</dbReference>
<dbReference type="OMA" id="THKNTSC"/>
<protein>
    <recommendedName>
        <fullName evidence="13">Subtilisin-like protease fibronectin type-III domain-containing protein</fullName>
    </recommendedName>
</protein>
<evidence type="ECO:0008006" key="13">
    <source>
        <dbReference type="Google" id="ProtNLM"/>
    </source>
</evidence>
<keyword evidence="4" id="KW-0378">Hydrolase</keyword>
<dbReference type="CDD" id="cd02120">
    <property type="entry name" value="PA_subtilisin_like"/>
    <property type="match status" value="1"/>
</dbReference>
<dbReference type="GO" id="GO:0004252">
    <property type="term" value="F:serine-type endopeptidase activity"/>
    <property type="evidence" value="ECO:0007669"/>
    <property type="project" value="InterPro"/>
</dbReference>
<dbReference type="GO" id="GO:0006508">
    <property type="term" value="P:proteolysis"/>
    <property type="evidence" value="ECO:0007669"/>
    <property type="project" value="UniProtKB-KW"/>
</dbReference>
<keyword evidence="6" id="KW-0325">Glycoprotein</keyword>
<comment type="similarity">
    <text evidence="1 7">Belongs to the peptidase S8 family.</text>
</comment>
<comment type="caution">
    <text evidence="7">Lacks conserved residue(s) required for the propagation of feature annotation.</text>
</comment>
<dbReference type="EMBL" id="CM007390">
    <property type="protein sequence ID" value="ONK57306.1"/>
    <property type="molecule type" value="Genomic_DNA"/>
</dbReference>
<dbReference type="SUPFAM" id="SSF52025">
    <property type="entry name" value="PA domain"/>
    <property type="match status" value="1"/>
</dbReference>
<evidence type="ECO:0000259" key="8">
    <source>
        <dbReference type="Pfam" id="PF00082"/>
    </source>
</evidence>
<dbReference type="Pfam" id="PF02225">
    <property type="entry name" value="PA"/>
    <property type="match status" value="1"/>
</dbReference>
<keyword evidence="5" id="KW-0720">Serine protease</keyword>
<evidence type="ECO:0000256" key="1">
    <source>
        <dbReference type="ARBA" id="ARBA00011073"/>
    </source>
</evidence>
<dbReference type="InterPro" id="IPR000209">
    <property type="entry name" value="Peptidase_S8/S53_dom"/>
</dbReference>
<keyword evidence="12" id="KW-1185">Reference proteome</keyword>
<gene>
    <name evidence="11" type="ORF">A4U43_C10F18720</name>
</gene>
<dbReference type="InterPro" id="IPR036852">
    <property type="entry name" value="Peptidase_S8/S53_dom_sf"/>
</dbReference>
<feature type="domain" description="Subtilisin-like protease fibronectin type-III" evidence="10">
    <location>
        <begin position="318"/>
        <end position="419"/>
    </location>
</feature>
<keyword evidence="2" id="KW-0645">Protease</keyword>
<dbReference type="FunFam" id="2.60.40.2310:FF:000001">
    <property type="entry name" value="Subtilisin-like protease SBT1.5"/>
    <property type="match status" value="1"/>
</dbReference>
<dbReference type="InterPro" id="IPR023828">
    <property type="entry name" value="Peptidase_S8_Ser-AS"/>
</dbReference>
<dbReference type="Proteomes" id="UP000243459">
    <property type="component" value="Chromosome 10"/>
</dbReference>
<proteinExistence type="inferred from homology"/>
<dbReference type="InterPro" id="IPR003137">
    <property type="entry name" value="PA_domain"/>
</dbReference>
<dbReference type="InterPro" id="IPR046450">
    <property type="entry name" value="PA_dom_sf"/>
</dbReference>
<evidence type="ECO:0000259" key="9">
    <source>
        <dbReference type="Pfam" id="PF02225"/>
    </source>
</evidence>
<evidence type="ECO:0000259" key="10">
    <source>
        <dbReference type="Pfam" id="PF17766"/>
    </source>
</evidence>
<evidence type="ECO:0000256" key="5">
    <source>
        <dbReference type="ARBA" id="ARBA00022825"/>
    </source>
</evidence>